<dbReference type="EC" id="5.2.1.8" evidence="1"/>
<dbReference type="GO" id="GO:0003755">
    <property type="term" value="F:peptidyl-prolyl cis-trans isomerase activity"/>
    <property type="evidence" value="ECO:0007669"/>
    <property type="project" value="UniProtKB-KW"/>
</dbReference>
<dbReference type="PANTHER" id="PTHR47717:SF1">
    <property type="entry name" value="PEPTIDYL-PROLYL CIS-TRANS ISOMERASE FKBP19, CHLOROPLASTIC"/>
    <property type="match status" value="1"/>
</dbReference>
<evidence type="ECO:0000313" key="5">
    <source>
        <dbReference type="Proteomes" id="UP000041254"/>
    </source>
</evidence>
<dbReference type="GO" id="GO:0009507">
    <property type="term" value="C:chloroplast"/>
    <property type="evidence" value="ECO:0007669"/>
    <property type="project" value="TreeGrafter"/>
</dbReference>
<dbReference type="VEuPathDB" id="CryptoDB:Vbra_20231"/>
<reference evidence="4 5" key="1">
    <citation type="submission" date="2014-11" db="EMBL/GenBank/DDBJ databases">
        <authorList>
            <person name="Zhu J."/>
            <person name="Qi W."/>
            <person name="Song R."/>
        </authorList>
    </citation>
    <scope>NUCLEOTIDE SEQUENCE [LARGE SCALE GENOMIC DNA]</scope>
</reference>
<dbReference type="InterPro" id="IPR046357">
    <property type="entry name" value="PPIase_dom_sf"/>
</dbReference>
<dbReference type="Gene3D" id="3.10.50.40">
    <property type="match status" value="1"/>
</dbReference>
<protein>
    <recommendedName>
        <fullName evidence="1">peptidylprolyl isomerase</fullName>
        <ecNumber evidence="1">5.2.1.8</ecNumber>
    </recommendedName>
</protein>
<comment type="catalytic activity">
    <reaction evidence="1">
        <text>[protein]-peptidylproline (omega=180) = [protein]-peptidylproline (omega=0)</text>
        <dbReference type="Rhea" id="RHEA:16237"/>
        <dbReference type="Rhea" id="RHEA-COMP:10747"/>
        <dbReference type="Rhea" id="RHEA-COMP:10748"/>
        <dbReference type="ChEBI" id="CHEBI:83833"/>
        <dbReference type="ChEBI" id="CHEBI:83834"/>
        <dbReference type="EC" id="5.2.1.8"/>
    </reaction>
</comment>
<dbReference type="AlphaFoldDB" id="A0A0G4EDM0"/>
<dbReference type="Proteomes" id="UP000041254">
    <property type="component" value="Unassembled WGS sequence"/>
</dbReference>
<dbReference type="STRING" id="1169540.A0A0G4EDM0"/>
<dbReference type="InterPro" id="IPR001179">
    <property type="entry name" value="PPIase_FKBP_dom"/>
</dbReference>
<dbReference type="OrthoDB" id="1902587at2759"/>
<feature type="region of interest" description="Disordered" evidence="2">
    <location>
        <begin position="1"/>
        <end position="38"/>
    </location>
</feature>
<feature type="domain" description="PPIase FKBP-type" evidence="3">
    <location>
        <begin position="182"/>
        <end position="303"/>
    </location>
</feature>
<feature type="compositionally biased region" description="Polar residues" evidence="2">
    <location>
        <begin position="1"/>
        <end position="36"/>
    </location>
</feature>
<dbReference type="InterPro" id="IPR044208">
    <property type="entry name" value="FKBP19-like"/>
</dbReference>
<dbReference type="PROSITE" id="PS50059">
    <property type="entry name" value="FKBP_PPIASE"/>
    <property type="match status" value="1"/>
</dbReference>
<gene>
    <name evidence="4" type="ORF">Vbra_20231</name>
</gene>
<evidence type="ECO:0000256" key="1">
    <source>
        <dbReference type="PROSITE-ProRule" id="PRU00277"/>
    </source>
</evidence>
<dbReference type="EMBL" id="CDMY01000193">
    <property type="protein sequence ID" value="CEL93820.1"/>
    <property type="molecule type" value="Genomic_DNA"/>
</dbReference>
<proteinExistence type="predicted"/>
<sequence length="350" mass="39256">MQTNSRSSPTEQRWTSQDSTGMPSSQLESAQPQHNWRSNHRISRRPSWLIASVLCLPLLEFASAFRPPAALYAAPSPTKVRPRSASVGMRLSDADADVPSATTPRRAFLSSLVAMPAVAAAGAALSFPRPSEALPEGFFDAVFKPFEPSKQPPPAPKNGFITKSGVIFSDFEQGTGPTPRWGQFVSAFVEGYMKTDRESAPVQYFSSQAELKGKYGRGEMLMHHGNGRTIRGLEEAIHTMRAGGRRRVIVPANNPILSYFATDERAFMPAPFNFMQRYRYERLLSQMQPDGQFIFDVKLVKIFDNEADQGYFEDEILDIRDERVQKQLIRAAEIFEEAKAQKLPIRTQEY</sequence>
<evidence type="ECO:0000313" key="4">
    <source>
        <dbReference type="EMBL" id="CEL93820.1"/>
    </source>
</evidence>
<dbReference type="InParanoid" id="A0A0G4EDM0"/>
<keyword evidence="1" id="KW-0697">Rotamase</keyword>
<name>A0A0G4EDM0_VITBC</name>
<dbReference type="Pfam" id="PF00254">
    <property type="entry name" value="FKBP_C"/>
    <property type="match status" value="1"/>
</dbReference>
<dbReference type="PANTHER" id="PTHR47717">
    <property type="entry name" value="PEPTIDYL-PROLYL CIS-TRANS ISOMERASE FKBP19, CHLOROPLASTIC"/>
    <property type="match status" value="1"/>
</dbReference>
<organism evidence="4 5">
    <name type="scientific">Vitrella brassicaformis (strain CCMP3155)</name>
    <dbReference type="NCBI Taxonomy" id="1169540"/>
    <lineage>
        <taxon>Eukaryota</taxon>
        <taxon>Sar</taxon>
        <taxon>Alveolata</taxon>
        <taxon>Colpodellida</taxon>
        <taxon>Vitrellaceae</taxon>
        <taxon>Vitrella</taxon>
    </lineage>
</organism>
<dbReference type="SUPFAM" id="SSF54534">
    <property type="entry name" value="FKBP-like"/>
    <property type="match status" value="1"/>
</dbReference>
<evidence type="ECO:0000256" key="2">
    <source>
        <dbReference type="SAM" id="MobiDB-lite"/>
    </source>
</evidence>
<evidence type="ECO:0000259" key="3">
    <source>
        <dbReference type="PROSITE" id="PS50059"/>
    </source>
</evidence>
<accession>A0A0G4EDM0</accession>
<dbReference type="GO" id="GO:0009579">
    <property type="term" value="C:thylakoid"/>
    <property type="evidence" value="ECO:0007669"/>
    <property type="project" value="TreeGrafter"/>
</dbReference>
<keyword evidence="5" id="KW-1185">Reference proteome</keyword>
<keyword evidence="1" id="KW-0413">Isomerase</keyword>